<accession>A0A240TUL6</accession>
<organism evidence="5 6">
    <name type="scientific">Acidovorax carolinensis</name>
    <dbReference type="NCBI Taxonomy" id="553814"/>
    <lineage>
        <taxon>Bacteria</taxon>
        <taxon>Pseudomonadati</taxon>
        <taxon>Pseudomonadota</taxon>
        <taxon>Betaproteobacteria</taxon>
        <taxon>Burkholderiales</taxon>
        <taxon>Comamonadaceae</taxon>
        <taxon>Acidovorax</taxon>
    </lineage>
</organism>
<dbReference type="PROSITE" id="PS50931">
    <property type="entry name" value="HTH_LYSR"/>
    <property type="match status" value="1"/>
</dbReference>
<keyword evidence="3" id="KW-0238">DNA-binding</keyword>
<accession>A0A240U4T2</accession>
<dbReference type="InterPro" id="IPR000847">
    <property type="entry name" value="LysR_HTH_N"/>
</dbReference>
<dbReference type="GO" id="GO:0043565">
    <property type="term" value="F:sequence-specific DNA binding"/>
    <property type="evidence" value="ECO:0007669"/>
    <property type="project" value="TreeGrafter"/>
</dbReference>
<dbReference type="Pfam" id="PF00126">
    <property type="entry name" value="HTH_1"/>
    <property type="match status" value="1"/>
</dbReference>
<dbReference type="Gene3D" id="3.40.190.290">
    <property type="match status" value="1"/>
</dbReference>
<dbReference type="InterPro" id="IPR036390">
    <property type="entry name" value="WH_DNA-bd_sf"/>
</dbReference>
<dbReference type="PANTHER" id="PTHR30537">
    <property type="entry name" value="HTH-TYPE TRANSCRIPTIONAL REGULATOR"/>
    <property type="match status" value="1"/>
</dbReference>
<evidence type="ECO:0000256" key="1">
    <source>
        <dbReference type="ARBA" id="ARBA00009437"/>
    </source>
</evidence>
<dbReference type="SUPFAM" id="SSF53850">
    <property type="entry name" value="Periplasmic binding protein-like II"/>
    <property type="match status" value="1"/>
</dbReference>
<evidence type="ECO:0000256" key="2">
    <source>
        <dbReference type="ARBA" id="ARBA00023015"/>
    </source>
</evidence>
<dbReference type="InterPro" id="IPR036388">
    <property type="entry name" value="WH-like_DNA-bd_sf"/>
</dbReference>
<keyword evidence="2" id="KW-0805">Transcription regulation</keyword>
<protein>
    <submittedName>
        <fullName evidence="5">LysR family transcriptional regulator</fullName>
    </submittedName>
</protein>
<evidence type="ECO:0000256" key="3">
    <source>
        <dbReference type="ARBA" id="ARBA00023125"/>
    </source>
</evidence>
<dbReference type="PANTHER" id="PTHR30537:SF5">
    <property type="entry name" value="HTH-TYPE TRANSCRIPTIONAL ACTIVATOR TTDR-RELATED"/>
    <property type="match status" value="1"/>
</dbReference>
<dbReference type="InterPro" id="IPR058163">
    <property type="entry name" value="LysR-type_TF_proteobact-type"/>
</dbReference>
<dbReference type="Pfam" id="PF03466">
    <property type="entry name" value="LysR_substrate"/>
    <property type="match status" value="1"/>
</dbReference>
<reference evidence="5 6" key="1">
    <citation type="submission" date="2017-05" db="EMBL/GenBank/DDBJ databases">
        <title>Polyphasic characterization of four soil-derived phenanthrene-degrading Acidovorax strains and proposal of Acidovorax phenanthrenivorans sp. nov.</title>
        <authorList>
            <person name="Singleton D.R."/>
            <person name="Lee J."/>
            <person name="Dickey A.N."/>
            <person name="Stroud A."/>
            <person name="Scholl E.H."/>
            <person name="Wright F.A."/>
            <person name="Aitken M.D."/>
        </authorList>
    </citation>
    <scope>NUCLEOTIDE SEQUENCE [LARGE SCALE GENOMIC DNA]</scope>
    <source>
        <strain evidence="5">NA3</strain>
    </source>
</reference>
<dbReference type="GO" id="GO:0006351">
    <property type="term" value="P:DNA-templated transcription"/>
    <property type="evidence" value="ECO:0007669"/>
    <property type="project" value="TreeGrafter"/>
</dbReference>
<dbReference type="KEGG" id="acin:CBP34_12930"/>
<proteinExistence type="inferred from homology"/>
<keyword evidence="4" id="KW-0804">Transcription</keyword>
<dbReference type="Gene3D" id="1.10.10.10">
    <property type="entry name" value="Winged helix-like DNA-binding domain superfamily/Winged helix DNA-binding domain"/>
    <property type="match status" value="1"/>
</dbReference>
<dbReference type="InterPro" id="IPR005119">
    <property type="entry name" value="LysR_subst-bd"/>
</dbReference>
<comment type="similarity">
    <text evidence="1">Belongs to the LysR transcriptional regulatory family.</text>
</comment>
<gene>
    <name evidence="5" type="ORF">CBP34_12930</name>
</gene>
<dbReference type="EMBL" id="CP021361">
    <property type="protein sequence ID" value="ART52380.1"/>
    <property type="molecule type" value="Genomic_DNA"/>
</dbReference>
<dbReference type="KEGG" id="acid:CBP33_12560"/>
<name>A0A240TUL6_9BURK</name>
<dbReference type="AlphaFoldDB" id="A0A240TUL6"/>
<dbReference type="Proteomes" id="UP000194432">
    <property type="component" value="Chromosome 1"/>
</dbReference>
<keyword evidence="6" id="KW-1185">Reference proteome</keyword>
<evidence type="ECO:0000256" key="4">
    <source>
        <dbReference type="ARBA" id="ARBA00023163"/>
    </source>
</evidence>
<evidence type="ECO:0000313" key="6">
    <source>
        <dbReference type="Proteomes" id="UP000194432"/>
    </source>
</evidence>
<sequence length="320" mass="34801">MMNNNAMKSTSHTNPEALWSHLHWLVVLGEQGSYTGAAARLGVSKAAMSQHIAELERAAGVPLVRRTTRSVGLTEAGRQLVDDTRDAFGRIAESFASVRDRAGVPHGRLRVTAPVALARQQLVPRLPAFLRAYPEVRLELDLSDKLRSLTLEGLDLAIRHTAVAPDTHVAWLLCTTQSVLVANRAYLRRTGTPKTPDDLRQHDCLHYPRTQEAPAWTFEPVVPGNSPRLTVPVTGPLAANNSEALRDAALAGLGIALVPDFSAQAALQAGKLVAVLPDWRPVGTFSETIHAIRPYSAHVPRAVAVFVEWLREAFAPGFRA</sequence>
<dbReference type="SUPFAM" id="SSF46785">
    <property type="entry name" value="Winged helix' DNA-binding domain"/>
    <property type="match status" value="1"/>
</dbReference>
<dbReference type="GO" id="GO:0003700">
    <property type="term" value="F:DNA-binding transcription factor activity"/>
    <property type="evidence" value="ECO:0007669"/>
    <property type="project" value="InterPro"/>
</dbReference>
<dbReference type="CDD" id="cd08422">
    <property type="entry name" value="PBP2_CrgA_like"/>
    <property type="match status" value="1"/>
</dbReference>
<evidence type="ECO:0000313" key="5">
    <source>
        <dbReference type="EMBL" id="ART52380.1"/>
    </source>
</evidence>